<dbReference type="SUPFAM" id="SSF51182">
    <property type="entry name" value="RmlC-like cupins"/>
    <property type="match status" value="1"/>
</dbReference>
<gene>
    <name evidence="2" type="ORF">N7458_009842</name>
</gene>
<dbReference type="Gene3D" id="2.60.120.10">
    <property type="entry name" value="Jelly Rolls"/>
    <property type="match status" value="1"/>
</dbReference>
<dbReference type="InterPro" id="IPR011051">
    <property type="entry name" value="RmlC_Cupin_sf"/>
</dbReference>
<dbReference type="InterPro" id="IPR013096">
    <property type="entry name" value="Cupin_2"/>
</dbReference>
<reference evidence="2" key="1">
    <citation type="submission" date="2022-12" db="EMBL/GenBank/DDBJ databases">
        <authorList>
            <person name="Petersen C."/>
        </authorList>
    </citation>
    <scope>NUCLEOTIDE SEQUENCE</scope>
    <source>
        <strain evidence="2">IBT 16125</strain>
    </source>
</reference>
<dbReference type="InterPro" id="IPR014710">
    <property type="entry name" value="RmlC-like_jellyroll"/>
</dbReference>
<dbReference type="PANTHER" id="PTHR36156:SF2">
    <property type="entry name" value="CUPIN TYPE-2 DOMAIN-CONTAINING PROTEIN"/>
    <property type="match status" value="1"/>
</dbReference>
<accession>A0AAD6BXQ7</accession>
<dbReference type="RefSeq" id="XP_056762073.1">
    <property type="nucleotide sequence ID" value="XM_056913224.1"/>
</dbReference>
<dbReference type="EMBL" id="JAPVEA010000008">
    <property type="protein sequence ID" value="KAJ5438844.1"/>
    <property type="molecule type" value="Genomic_DNA"/>
</dbReference>
<comment type="caution">
    <text evidence="2">The sequence shown here is derived from an EMBL/GenBank/DDBJ whole genome shotgun (WGS) entry which is preliminary data.</text>
</comment>
<sequence length="181" mass="19804">MSSQTLQQISTLPQLTKFVTGHDEYGRSEIHESSAFTWSSHDDNKMGFSVAYTTSSSPAVLTNNADLEAHKQTMTKGLGLVNPKGSVVRCVDFAPGYSCSMHRTKSLDYGVVLEGEIEMVLDSGVSKLHRGDIAVQRATNHQWRNTSSTNWARMMFVLLDCETDMKEDLGEGVGGLLPSGN</sequence>
<keyword evidence="3" id="KW-1185">Reference proteome</keyword>
<dbReference type="PANTHER" id="PTHR36156">
    <property type="entry name" value="SLR2101 PROTEIN"/>
    <property type="match status" value="1"/>
</dbReference>
<protein>
    <recommendedName>
        <fullName evidence="1">Cupin type-2 domain-containing protein</fullName>
    </recommendedName>
</protein>
<evidence type="ECO:0000313" key="3">
    <source>
        <dbReference type="Proteomes" id="UP001213681"/>
    </source>
</evidence>
<name>A0AAD6BXQ7_9EURO</name>
<dbReference type="Pfam" id="PF07883">
    <property type="entry name" value="Cupin_2"/>
    <property type="match status" value="1"/>
</dbReference>
<dbReference type="InterPro" id="IPR047142">
    <property type="entry name" value="OryJ/VirC-like"/>
</dbReference>
<evidence type="ECO:0000259" key="1">
    <source>
        <dbReference type="Pfam" id="PF07883"/>
    </source>
</evidence>
<dbReference type="Proteomes" id="UP001213681">
    <property type="component" value="Unassembled WGS sequence"/>
</dbReference>
<dbReference type="GeneID" id="81603467"/>
<proteinExistence type="predicted"/>
<dbReference type="CDD" id="cd02231">
    <property type="entry name" value="cupin_BLL6423-like"/>
    <property type="match status" value="1"/>
</dbReference>
<reference evidence="2" key="2">
    <citation type="journal article" date="2023" name="IMA Fungus">
        <title>Comparative genomic study of the Penicillium genus elucidates a diverse pangenome and 15 lateral gene transfer events.</title>
        <authorList>
            <person name="Petersen C."/>
            <person name="Sorensen T."/>
            <person name="Nielsen M.R."/>
            <person name="Sondergaard T.E."/>
            <person name="Sorensen J.L."/>
            <person name="Fitzpatrick D.A."/>
            <person name="Frisvad J.C."/>
            <person name="Nielsen K.L."/>
        </authorList>
    </citation>
    <scope>NUCLEOTIDE SEQUENCE</scope>
    <source>
        <strain evidence="2">IBT 16125</strain>
    </source>
</reference>
<feature type="domain" description="Cupin type-2" evidence="1">
    <location>
        <begin position="91"/>
        <end position="157"/>
    </location>
</feature>
<evidence type="ECO:0000313" key="2">
    <source>
        <dbReference type="EMBL" id="KAJ5438844.1"/>
    </source>
</evidence>
<organism evidence="2 3">
    <name type="scientific">Penicillium daleae</name>
    <dbReference type="NCBI Taxonomy" id="63821"/>
    <lineage>
        <taxon>Eukaryota</taxon>
        <taxon>Fungi</taxon>
        <taxon>Dikarya</taxon>
        <taxon>Ascomycota</taxon>
        <taxon>Pezizomycotina</taxon>
        <taxon>Eurotiomycetes</taxon>
        <taxon>Eurotiomycetidae</taxon>
        <taxon>Eurotiales</taxon>
        <taxon>Aspergillaceae</taxon>
        <taxon>Penicillium</taxon>
    </lineage>
</organism>
<dbReference type="AlphaFoldDB" id="A0AAD6BXQ7"/>